<feature type="region of interest" description="Disordered" evidence="2">
    <location>
        <begin position="404"/>
        <end position="468"/>
    </location>
</feature>
<organism evidence="4 6">
    <name type="scientific">Adineta ricciae</name>
    <name type="common">Rotifer</name>
    <dbReference type="NCBI Taxonomy" id="249248"/>
    <lineage>
        <taxon>Eukaryota</taxon>
        <taxon>Metazoa</taxon>
        <taxon>Spiralia</taxon>
        <taxon>Gnathifera</taxon>
        <taxon>Rotifera</taxon>
        <taxon>Eurotatoria</taxon>
        <taxon>Bdelloidea</taxon>
        <taxon>Adinetida</taxon>
        <taxon>Adinetidae</taxon>
        <taxon>Adineta</taxon>
    </lineage>
</organism>
<accession>A0A815VUR4</accession>
<feature type="compositionally biased region" description="Polar residues" evidence="2">
    <location>
        <begin position="64"/>
        <end position="74"/>
    </location>
</feature>
<evidence type="ECO:0000313" key="5">
    <source>
        <dbReference type="Proteomes" id="UP000663828"/>
    </source>
</evidence>
<dbReference type="Proteomes" id="UP000663852">
    <property type="component" value="Unassembled WGS sequence"/>
</dbReference>
<dbReference type="EMBL" id="CAJNOR010004637">
    <property type="protein sequence ID" value="CAF1517721.1"/>
    <property type="molecule type" value="Genomic_DNA"/>
</dbReference>
<evidence type="ECO:0000313" key="3">
    <source>
        <dbReference type="EMBL" id="CAF1517721.1"/>
    </source>
</evidence>
<keyword evidence="5" id="KW-1185">Reference proteome</keyword>
<name>A0A815VUR4_ADIRI</name>
<sequence length="468" mass="51950">MKRTISSLNNNRNVGSSRAKRTRTTPAANEKENIVHTDDSDAISNHSTVLGKKPERINEVPLNNKGSRNTDLGNASSTLSGSSITFSSTASRSASSAANPDTRAVRIPDHSSQFQLTTDSCVASNTNLEKKSSIEEKAKTKLASTSSNAIVTQRSSSQSVFHIKVQNSSLYPTFLDSIPCSMSNNRPETQRLSSSNNLLNSTASQFPSQALIEGSLEYRELKRLYVREQQQVEEWRKDYQVMKRQLADLKANSIPRPTAEAVEWLQEVFDLMNNNGVYQGDGRTLEKIGEDLGLDPANLITVAARTPQRSALKLFRLLFSTTGSRAALGSVKNIAQSTLHDIYAYVRTLHPNLTFHMNDMKNAIGTSIRSAKSELRRADRYLAQPLNASSNDEDVDLEDENRTNEGFINISGPASHTTDGFSEDESDDDIQHGAHGDADEDEFDEQNEDVEEDHDEQPTYSHQRRTHR</sequence>
<dbReference type="Proteomes" id="UP000663828">
    <property type="component" value="Unassembled WGS sequence"/>
</dbReference>
<keyword evidence="1" id="KW-0175">Coiled coil</keyword>
<feature type="region of interest" description="Disordered" evidence="2">
    <location>
        <begin position="1"/>
        <end position="111"/>
    </location>
</feature>
<feature type="compositionally biased region" description="Polar residues" evidence="2">
    <location>
        <begin position="1"/>
        <end position="16"/>
    </location>
</feature>
<evidence type="ECO:0000256" key="2">
    <source>
        <dbReference type="SAM" id="MobiDB-lite"/>
    </source>
</evidence>
<evidence type="ECO:0000313" key="4">
    <source>
        <dbReference type="EMBL" id="CAF1535084.1"/>
    </source>
</evidence>
<comment type="caution">
    <text evidence="4">The sequence shown here is derived from an EMBL/GenBank/DDBJ whole genome shotgun (WGS) entry which is preliminary data.</text>
</comment>
<feature type="compositionally biased region" description="Acidic residues" evidence="2">
    <location>
        <begin position="438"/>
        <end position="455"/>
    </location>
</feature>
<evidence type="ECO:0000313" key="6">
    <source>
        <dbReference type="Proteomes" id="UP000663852"/>
    </source>
</evidence>
<proteinExistence type="predicted"/>
<feature type="coiled-coil region" evidence="1">
    <location>
        <begin position="218"/>
        <end position="252"/>
    </location>
</feature>
<feature type="compositionally biased region" description="Basic and acidic residues" evidence="2">
    <location>
        <begin position="29"/>
        <end position="39"/>
    </location>
</feature>
<feature type="compositionally biased region" description="Low complexity" evidence="2">
    <location>
        <begin position="75"/>
        <end position="98"/>
    </location>
</feature>
<dbReference type="EMBL" id="CAJNOJ010000945">
    <property type="protein sequence ID" value="CAF1535084.1"/>
    <property type="molecule type" value="Genomic_DNA"/>
</dbReference>
<reference evidence="4" key="1">
    <citation type="submission" date="2021-02" db="EMBL/GenBank/DDBJ databases">
        <authorList>
            <person name="Nowell W R."/>
        </authorList>
    </citation>
    <scope>NUCLEOTIDE SEQUENCE</scope>
</reference>
<dbReference type="AlphaFoldDB" id="A0A815VUR4"/>
<protein>
    <submittedName>
        <fullName evidence="4">Uncharacterized protein</fullName>
    </submittedName>
</protein>
<evidence type="ECO:0000256" key="1">
    <source>
        <dbReference type="SAM" id="Coils"/>
    </source>
</evidence>
<gene>
    <name evidence="4" type="ORF">EDS130_LOCUS44880</name>
    <name evidence="3" type="ORF">XAT740_LOCUS40602</name>
</gene>